<evidence type="ECO:0000313" key="3">
    <source>
        <dbReference type="EMBL" id="MDC7683491.1"/>
    </source>
</evidence>
<comment type="caution">
    <text evidence="3">The sequence shown here is derived from an EMBL/GenBank/DDBJ whole genome shotgun (WGS) entry which is preliminary data.</text>
</comment>
<dbReference type="InterPro" id="IPR001375">
    <property type="entry name" value="Peptidase_S9_cat"/>
</dbReference>
<dbReference type="Gene3D" id="3.40.50.1820">
    <property type="entry name" value="alpha/beta hydrolase"/>
    <property type="match status" value="1"/>
</dbReference>
<dbReference type="InterPro" id="IPR029058">
    <property type="entry name" value="AB_hydrolase_fold"/>
</dbReference>
<evidence type="ECO:0000259" key="2">
    <source>
        <dbReference type="Pfam" id="PF00326"/>
    </source>
</evidence>
<feature type="domain" description="Peptidase S9 prolyl oligopeptidase catalytic" evidence="2">
    <location>
        <begin position="446"/>
        <end position="654"/>
    </location>
</feature>
<dbReference type="Gene3D" id="2.120.10.30">
    <property type="entry name" value="TolB, C-terminal domain"/>
    <property type="match status" value="1"/>
</dbReference>
<organism evidence="3 4">
    <name type="scientific">Asticcacaulis aquaticus</name>
    <dbReference type="NCBI Taxonomy" id="2984212"/>
    <lineage>
        <taxon>Bacteria</taxon>
        <taxon>Pseudomonadati</taxon>
        <taxon>Pseudomonadota</taxon>
        <taxon>Alphaproteobacteria</taxon>
        <taxon>Caulobacterales</taxon>
        <taxon>Caulobacteraceae</taxon>
        <taxon>Asticcacaulis</taxon>
    </lineage>
</organism>
<keyword evidence="1" id="KW-0378">Hydrolase</keyword>
<dbReference type="Pfam" id="PF00326">
    <property type="entry name" value="Peptidase_S9"/>
    <property type="match status" value="1"/>
</dbReference>
<name>A0ABT5HTU4_9CAUL</name>
<reference evidence="3 4" key="1">
    <citation type="submission" date="2023-01" db="EMBL/GenBank/DDBJ databases">
        <title>Novel species of the genus Asticcacaulis isolated from rivers.</title>
        <authorList>
            <person name="Lu H."/>
        </authorList>
    </citation>
    <scope>NUCLEOTIDE SEQUENCE [LARGE SCALE GENOMIC DNA]</scope>
    <source>
        <strain evidence="3 4">BYS171W</strain>
    </source>
</reference>
<evidence type="ECO:0000256" key="1">
    <source>
        <dbReference type="ARBA" id="ARBA00022801"/>
    </source>
</evidence>
<accession>A0ABT5HTU4</accession>
<gene>
    <name evidence="3" type="ORF">PQU92_09405</name>
</gene>
<proteinExistence type="predicted"/>
<dbReference type="PANTHER" id="PTHR42776:SF27">
    <property type="entry name" value="DIPEPTIDYL PEPTIDASE FAMILY MEMBER 6"/>
    <property type="match status" value="1"/>
</dbReference>
<sequence length="658" mass="73626">MRIELDRRQWLAGIAGVSVMTLSVRADAAETPAAAEKTVVPPRPELEVYVRKPDISDVSLSPDARHIALITLVEGKYVLLIHEIATQKNKTIWLGESKVRSVFWGDNEHVVVFTTSTVGLREFTGARQEHSQAHYINIATSKLRTLFDRMESFYNTVEGDLYRIKQDGKYYVTASNYFLRDDYGLVLYRFDLATGKAKQLDAGDNGTRRWVLTPAGVPVARCDYDRDRKEWRLQMRNDKGIWKEVFKQKEAIDYPSLVGLGRDEKSVIIYIDAGDNAGEYIEIRNDGTLSEPLDKDGYNRGPMFHPTTKLFAGFARWDDWVTYEYNDPQLKRLAEACKKAMPDYNVSIYEFAAEDPRKVIIYGESPDDPGTYYFIDFSNGDYIPVGANYPDLPTQWITQKKPVTYKAADGLDIHGYLTLPPRREAKNLPLIVLPHGGPHARDTSGFDWEAQLYASRGYAVLQPNFRGSTGYGSDFVEAGYGQWGRKMQTDLSDGVRYLVKDGLVDPKRVCIVGASYGGYAALAGVTLDPGVYNCAVSVAGISDIKAMLEFDSSQSGSSTSPVVLSLKRSVGDRKTLDQISPIKFVDKVTVPVLLIHGKDDIVVDIGQSRKMERALKSAGKDVTFIELKGEDHWSSVEARRLEMSTAIVAFLEKHNPPG</sequence>
<keyword evidence="4" id="KW-1185">Reference proteome</keyword>
<evidence type="ECO:0000313" key="4">
    <source>
        <dbReference type="Proteomes" id="UP001214854"/>
    </source>
</evidence>
<dbReference type="SUPFAM" id="SSF53474">
    <property type="entry name" value="alpha/beta-Hydrolases"/>
    <property type="match status" value="1"/>
</dbReference>
<dbReference type="InterPro" id="IPR011042">
    <property type="entry name" value="6-blade_b-propeller_TolB-like"/>
</dbReference>
<dbReference type="RefSeq" id="WP_272747959.1">
    <property type="nucleotide sequence ID" value="NZ_JAQQKX010000006.1"/>
</dbReference>
<dbReference type="EMBL" id="JAQQKX010000006">
    <property type="protein sequence ID" value="MDC7683491.1"/>
    <property type="molecule type" value="Genomic_DNA"/>
</dbReference>
<protein>
    <submittedName>
        <fullName evidence="3">S9 family peptidase</fullName>
    </submittedName>
</protein>
<dbReference type="Proteomes" id="UP001214854">
    <property type="component" value="Unassembled WGS sequence"/>
</dbReference>
<dbReference type="SUPFAM" id="SSF82171">
    <property type="entry name" value="DPP6 N-terminal domain-like"/>
    <property type="match status" value="1"/>
</dbReference>
<dbReference type="PANTHER" id="PTHR42776">
    <property type="entry name" value="SERINE PEPTIDASE S9 FAMILY MEMBER"/>
    <property type="match status" value="1"/>
</dbReference>